<evidence type="ECO:0000259" key="2">
    <source>
        <dbReference type="Pfam" id="PF24840"/>
    </source>
</evidence>
<keyword evidence="1" id="KW-0812">Transmembrane</keyword>
<dbReference type="Proteomes" id="UP000050424">
    <property type="component" value="Unassembled WGS sequence"/>
</dbReference>
<reference evidence="3 4" key="1">
    <citation type="submission" date="2015-09" db="EMBL/GenBank/DDBJ databases">
        <title>Draft genome of a European isolate of the apple canker pathogen Neonectria ditissima.</title>
        <authorList>
            <person name="Gomez-Cortecero A."/>
            <person name="Harrison R.J."/>
            <person name="Armitage A.D."/>
        </authorList>
    </citation>
    <scope>NUCLEOTIDE SEQUENCE [LARGE SCALE GENOMIC DNA]</scope>
    <source>
        <strain evidence="3 4">R09/05</strain>
    </source>
</reference>
<keyword evidence="1" id="KW-1133">Transmembrane helix</keyword>
<dbReference type="EMBL" id="LKCW01000258">
    <property type="protein sequence ID" value="KPM35353.1"/>
    <property type="molecule type" value="Genomic_DNA"/>
</dbReference>
<feature type="domain" description="SigF-like NTF2-like" evidence="2">
    <location>
        <begin position="1"/>
        <end position="188"/>
    </location>
</feature>
<keyword evidence="4" id="KW-1185">Reference proteome</keyword>
<comment type="caution">
    <text evidence="3">The sequence shown here is derived from an EMBL/GenBank/DDBJ whole genome shotgun (WGS) entry which is preliminary data.</text>
</comment>
<sequence>MEYPVQEIAGVISDLTQGSPEQQEDAISQYFLPNASFSHPSGQVPSCQKGSVPLASGIESLWIVLSIYRWYRTISPHLDIKVDCAVFDQRTGLLSVSLRQTFALGFVPLYKAPMRLVSVLQLTQRTPSTADDTFATESPHYIQPKYYIASQEDLYPVADCVEVLVPGLGPFLWFMWELYTTWLCVMGSLLFLPMLVLVNGLLNDRPRKW</sequence>
<keyword evidence="1" id="KW-0472">Membrane</keyword>
<dbReference type="InterPro" id="IPR057514">
    <property type="entry name" value="NTF2_SigF"/>
</dbReference>
<dbReference type="STRING" id="78410.A0A0P7B423"/>
<dbReference type="PANTHER" id="PTHR35393:SF1">
    <property type="entry name" value="SNOAL-LIKE DOMAIN-CONTAINING PROTEIN"/>
    <property type="match status" value="1"/>
</dbReference>
<evidence type="ECO:0000313" key="4">
    <source>
        <dbReference type="Proteomes" id="UP000050424"/>
    </source>
</evidence>
<dbReference type="OrthoDB" id="2344312at2759"/>
<dbReference type="AlphaFoldDB" id="A0A0P7B423"/>
<accession>A0A0P7B423</accession>
<dbReference type="PANTHER" id="PTHR35393">
    <property type="entry name" value="CHROMOSOME 1, WHOLE GENOME SHOTGUN SEQUENCE"/>
    <property type="match status" value="1"/>
</dbReference>
<protein>
    <recommendedName>
        <fullName evidence="2">SigF-like NTF2-like domain-containing protein</fullName>
    </recommendedName>
</protein>
<dbReference type="Pfam" id="PF24840">
    <property type="entry name" value="NTF2_SigF"/>
    <property type="match status" value="1"/>
</dbReference>
<name>A0A0P7B423_9HYPO</name>
<evidence type="ECO:0000256" key="1">
    <source>
        <dbReference type="SAM" id="Phobius"/>
    </source>
</evidence>
<proteinExistence type="predicted"/>
<organism evidence="3 4">
    <name type="scientific">Neonectria ditissima</name>
    <dbReference type="NCBI Taxonomy" id="78410"/>
    <lineage>
        <taxon>Eukaryota</taxon>
        <taxon>Fungi</taxon>
        <taxon>Dikarya</taxon>
        <taxon>Ascomycota</taxon>
        <taxon>Pezizomycotina</taxon>
        <taxon>Sordariomycetes</taxon>
        <taxon>Hypocreomycetidae</taxon>
        <taxon>Hypocreales</taxon>
        <taxon>Nectriaceae</taxon>
        <taxon>Neonectria</taxon>
    </lineage>
</organism>
<gene>
    <name evidence="3" type="ORF">AK830_g11229</name>
</gene>
<feature type="transmembrane region" description="Helical" evidence="1">
    <location>
        <begin position="179"/>
        <end position="202"/>
    </location>
</feature>
<evidence type="ECO:0000313" key="3">
    <source>
        <dbReference type="EMBL" id="KPM35353.1"/>
    </source>
</evidence>